<dbReference type="AlphaFoldDB" id="A0A6I6JPC4"/>
<dbReference type="KEGG" id="mcos:GM418_14405"/>
<reference evidence="1 2" key="1">
    <citation type="submission" date="2019-11" db="EMBL/GenBank/DDBJ databases">
        <authorList>
            <person name="Zheng R.K."/>
            <person name="Sun C.M."/>
        </authorList>
    </citation>
    <scope>NUCLEOTIDE SEQUENCE [LARGE SCALE GENOMIC DNA]</scope>
    <source>
        <strain evidence="1 2">WC007</strain>
    </source>
</reference>
<gene>
    <name evidence="1" type="ORF">GM418_14405</name>
</gene>
<proteinExistence type="predicted"/>
<dbReference type="Pfam" id="PF11066">
    <property type="entry name" value="DUF2867"/>
    <property type="match status" value="1"/>
</dbReference>
<protein>
    <submittedName>
        <fullName evidence="1">DUF2867 domain-containing protein</fullName>
    </submittedName>
</protein>
<sequence length="190" mass="22207">MIKKNTKIPRQSILKKEEETFDYIDSFQSQICSKNLNIKISEILNLFLYNGPKWIGFLLSVRDKIAGLFGLKTSKKKTKNQKPKENISYKTGDQLGIFKIFDKSENEFILGEDDKHLNFKVSLLLEPGNKEINEAKISITTAVTFNNIFGKIYFFPVKPFHRLIVQKTLKRIVKNLENEMPENKKEYKIR</sequence>
<keyword evidence="2" id="KW-1185">Reference proteome</keyword>
<dbReference type="Proteomes" id="UP000428260">
    <property type="component" value="Chromosome"/>
</dbReference>
<dbReference type="EMBL" id="CP046401">
    <property type="protein sequence ID" value="QGY44815.1"/>
    <property type="molecule type" value="Genomic_DNA"/>
</dbReference>
<name>A0A6I6JPC4_9BACT</name>
<evidence type="ECO:0000313" key="1">
    <source>
        <dbReference type="EMBL" id="QGY44815.1"/>
    </source>
</evidence>
<evidence type="ECO:0000313" key="2">
    <source>
        <dbReference type="Proteomes" id="UP000428260"/>
    </source>
</evidence>
<accession>A0A6I6JPC4</accession>
<dbReference type="InterPro" id="IPR021295">
    <property type="entry name" value="DUF2867"/>
</dbReference>
<organism evidence="1 2">
    <name type="scientific">Maribellus comscasis</name>
    <dbReference type="NCBI Taxonomy" id="2681766"/>
    <lineage>
        <taxon>Bacteria</taxon>
        <taxon>Pseudomonadati</taxon>
        <taxon>Bacteroidota</taxon>
        <taxon>Bacteroidia</taxon>
        <taxon>Marinilabiliales</taxon>
        <taxon>Prolixibacteraceae</taxon>
        <taxon>Maribellus</taxon>
    </lineage>
</organism>
<dbReference type="RefSeq" id="WP_158867479.1">
    <property type="nucleotide sequence ID" value="NZ_CP046401.1"/>
</dbReference>